<dbReference type="OrthoDB" id="434660at2759"/>
<evidence type="ECO:0000313" key="2">
    <source>
        <dbReference type="EMBL" id="CAE7598706.1"/>
    </source>
</evidence>
<dbReference type="EMBL" id="CAJNJA010028290">
    <property type="protein sequence ID" value="CAE7598706.1"/>
    <property type="molecule type" value="Genomic_DNA"/>
</dbReference>
<dbReference type="AlphaFoldDB" id="A0A812V2R4"/>
<protein>
    <submittedName>
        <fullName evidence="2">Uncharacterized protein</fullName>
    </submittedName>
</protein>
<gene>
    <name evidence="2" type="ORF">SNEC2469_LOCUS17171</name>
</gene>
<feature type="compositionally biased region" description="Acidic residues" evidence="1">
    <location>
        <begin position="11"/>
        <end position="26"/>
    </location>
</feature>
<sequence length="511" mass="54252">MPDAEGLASVEAEDEAEAGDEEEGEAEDIRESLIVRGENIDFEYPLGVLAVGEGADRKFVATCAIGESSEGSIIVAFPGKCWNRAAAKRVIGLDLVRKVSAVRASCASLADRRQALDSELRVCIGILTVEGEAAFDFVRDFETDIDVAYSFGTAEQPELLPHAGALADLAQSTFEFLTAQSAGGDAPTGSGAQRSRDVESRLERLEGCFLSIQADLKKLVSTQAADASGPPAPAPARPKSKPQKPANANLEGMDPGVVKAALDSGIDIKHIEEMGKFLRGQAAPMTDEPKATARAKFARQTRLVDDELDDEDPEDEPDAPEVQDGDPIKTAVSKLTAIAAQLAEGKKKETSLEAILDGSGSGEATTSGTTRIGDALREERYEEAYLRSLLGLAAGDQLSIDKGSWNVAGEVLLEDPPPFTSFTSHTLPSGAEVPFTKLVDARWMEIFMARLREVDLYLETRRKLGGGGSRRGEDGGAPPQRTDAEETPTGPKKPPKGRGRGSKGASASEEK</sequence>
<comment type="caution">
    <text evidence="2">The sequence shown here is derived from an EMBL/GenBank/DDBJ whole genome shotgun (WGS) entry which is preliminary data.</text>
</comment>
<organism evidence="2 3">
    <name type="scientific">Symbiodinium necroappetens</name>
    <dbReference type="NCBI Taxonomy" id="1628268"/>
    <lineage>
        <taxon>Eukaryota</taxon>
        <taxon>Sar</taxon>
        <taxon>Alveolata</taxon>
        <taxon>Dinophyceae</taxon>
        <taxon>Suessiales</taxon>
        <taxon>Symbiodiniaceae</taxon>
        <taxon>Symbiodinium</taxon>
    </lineage>
</organism>
<name>A0A812V2R4_9DINO</name>
<feature type="compositionally biased region" description="Acidic residues" evidence="1">
    <location>
        <begin position="306"/>
        <end position="324"/>
    </location>
</feature>
<dbReference type="Proteomes" id="UP000601435">
    <property type="component" value="Unassembled WGS sequence"/>
</dbReference>
<evidence type="ECO:0000256" key="1">
    <source>
        <dbReference type="SAM" id="MobiDB-lite"/>
    </source>
</evidence>
<proteinExistence type="predicted"/>
<reference evidence="2" key="1">
    <citation type="submission" date="2021-02" db="EMBL/GenBank/DDBJ databases">
        <authorList>
            <person name="Dougan E. K."/>
            <person name="Rhodes N."/>
            <person name="Thang M."/>
            <person name="Chan C."/>
        </authorList>
    </citation>
    <scope>NUCLEOTIDE SEQUENCE</scope>
</reference>
<feature type="region of interest" description="Disordered" evidence="1">
    <location>
        <begin position="284"/>
        <end position="328"/>
    </location>
</feature>
<accession>A0A812V2R4</accession>
<feature type="region of interest" description="Disordered" evidence="1">
    <location>
        <begin position="463"/>
        <end position="511"/>
    </location>
</feature>
<evidence type="ECO:0000313" key="3">
    <source>
        <dbReference type="Proteomes" id="UP000601435"/>
    </source>
</evidence>
<feature type="region of interest" description="Disordered" evidence="1">
    <location>
        <begin position="1"/>
        <end position="27"/>
    </location>
</feature>
<feature type="region of interest" description="Disordered" evidence="1">
    <location>
        <begin position="222"/>
        <end position="252"/>
    </location>
</feature>
<keyword evidence="3" id="KW-1185">Reference proteome</keyword>